<organism evidence="2 3">
    <name type="scientific">Kineosporia mesophila</name>
    <dbReference type="NCBI Taxonomy" id="566012"/>
    <lineage>
        <taxon>Bacteria</taxon>
        <taxon>Bacillati</taxon>
        <taxon>Actinomycetota</taxon>
        <taxon>Actinomycetes</taxon>
        <taxon>Kineosporiales</taxon>
        <taxon>Kineosporiaceae</taxon>
        <taxon>Kineosporia</taxon>
    </lineage>
</organism>
<name>A0ABP7AIK3_9ACTN</name>
<dbReference type="RefSeq" id="WP_231485651.1">
    <property type="nucleotide sequence ID" value="NZ_BAAAZO010000012.1"/>
</dbReference>
<sequence length="199" mass="21699">MLTIRPYRADDLAACYGICVRTGAAGHDARGKFGSDELLGDLFAAPYLALEPQCAFVLTDDDVPVGYVLGTADTPAYVRRYREIWVPRLLERYPGEPAASDRSLLQLGLHPENMLVPGLEAYPAHLHIDLLPQVQGGGHGRALIERFLRTVHTAGAPAVYLGMDPANTRALGFYERLGFRVLEVGDPDDLYLGRPTAAP</sequence>
<reference evidence="3" key="1">
    <citation type="journal article" date="2019" name="Int. J. Syst. Evol. Microbiol.">
        <title>The Global Catalogue of Microorganisms (GCM) 10K type strain sequencing project: providing services to taxonomists for standard genome sequencing and annotation.</title>
        <authorList>
            <consortium name="The Broad Institute Genomics Platform"/>
            <consortium name="The Broad Institute Genome Sequencing Center for Infectious Disease"/>
            <person name="Wu L."/>
            <person name="Ma J."/>
        </authorList>
    </citation>
    <scope>NUCLEOTIDE SEQUENCE [LARGE SCALE GENOMIC DNA]</scope>
    <source>
        <strain evidence="3">JCM 16902</strain>
    </source>
</reference>
<dbReference type="InterPro" id="IPR016181">
    <property type="entry name" value="Acyl_CoA_acyltransferase"/>
</dbReference>
<dbReference type="EMBL" id="BAAAZO010000012">
    <property type="protein sequence ID" value="GAA3633442.1"/>
    <property type="molecule type" value="Genomic_DNA"/>
</dbReference>
<evidence type="ECO:0000259" key="1">
    <source>
        <dbReference type="PROSITE" id="PS51186"/>
    </source>
</evidence>
<evidence type="ECO:0000313" key="2">
    <source>
        <dbReference type="EMBL" id="GAA3633442.1"/>
    </source>
</evidence>
<dbReference type="Pfam" id="PF00583">
    <property type="entry name" value="Acetyltransf_1"/>
    <property type="match status" value="1"/>
</dbReference>
<keyword evidence="3" id="KW-1185">Reference proteome</keyword>
<gene>
    <name evidence="2" type="ORF">GCM10022223_59720</name>
</gene>
<proteinExistence type="predicted"/>
<dbReference type="InterPro" id="IPR051822">
    <property type="entry name" value="Glycosyl_Hydrolase_84"/>
</dbReference>
<dbReference type="SUPFAM" id="SSF55729">
    <property type="entry name" value="Acyl-CoA N-acyltransferases (Nat)"/>
    <property type="match status" value="1"/>
</dbReference>
<dbReference type="Proteomes" id="UP001501074">
    <property type="component" value="Unassembled WGS sequence"/>
</dbReference>
<protein>
    <submittedName>
        <fullName evidence="2">N-acetyltransferase</fullName>
    </submittedName>
</protein>
<evidence type="ECO:0000313" key="3">
    <source>
        <dbReference type="Proteomes" id="UP001501074"/>
    </source>
</evidence>
<feature type="domain" description="N-acetyltransferase" evidence="1">
    <location>
        <begin position="2"/>
        <end position="197"/>
    </location>
</feature>
<dbReference type="PANTHER" id="PTHR13170:SF16">
    <property type="entry name" value="PROTEIN O-GLCNACASE"/>
    <property type="match status" value="1"/>
</dbReference>
<dbReference type="Gene3D" id="3.40.630.30">
    <property type="match status" value="1"/>
</dbReference>
<dbReference type="InterPro" id="IPR000182">
    <property type="entry name" value="GNAT_dom"/>
</dbReference>
<accession>A0ABP7AIK3</accession>
<dbReference type="PANTHER" id="PTHR13170">
    <property type="entry name" value="O-GLCNACASE"/>
    <property type="match status" value="1"/>
</dbReference>
<comment type="caution">
    <text evidence="2">The sequence shown here is derived from an EMBL/GenBank/DDBJ whole genome shotgun (WGS) entry which is preliminary data.</text>
</comment>
<dbReference type="PROSITE" id="PS51186">
    <property type="entry name" value="GNAT"/>
    <property type="match status" value="1"/>
</dbReference>